<dbReference type="PANTHER" id="PTHR22903">
    <property type="entry name" value="PLEKHH PROTEIN"/>
    <property type="match status" value="1"/>
</dbReference>
<dbReference type="InParanoid" id="T1ENW0"/>
<dbReference type="PANTHER" id="PTHR22903:SF8">
    <property type="entry name" value="MAX-1A"/>
    <property type="match status" value="1"/>
</dbReference>
<dbReference type="PROSITE" id="PS50057">
    <property type="entry name" value="FERM_3"/>
    <property type="match status" value="1"/>
</dbReference>
<dbReference type="InterPro" id="IPR019749">
    <property type="entry name" value="Band_41_domain"/>
</dbReference>
<dbReference type="CTD" id="20198260"/>
<dbReference type="Proteomes" id="UP000015101">
    <property type="component" value="Unassembled WGS sequence"/>
</dbReference>
<evidence type="ECO:0000313" key="7">
    <source>
        <dbReference type="EnsemblMetazoa" id="HelroP159320"/>
    </source>
</evidence>
<dbReference type="AlphaFoldDB" id="T1ENW0"/>
<dbReference type="SUPFAM" id="SSF47031">
    <property type="entry name" value="Second domain of FERM"/>
    <property type="match status" value="1"/>
</dbReference>
<dbReference type="EMBL" id="KB095811">
    <property type="protein sequence ID" value="ESO12737.1"/>
    <property type="molecule type" value="Genomic_DNA"/>
</dbReference>
<accession>T1ENW0</accession>
<evidence type="ECO:0000256" key="2">
    <source>
        <dbReference type="ARBA" id="ARBA00023054"/>
    </source>
</evidence>
<keyword evidence="1" id="KW-0677">Repeat</keyword>
<dbReference type="Pfam" id="PF00784">
    <property type="entry name" value="MyTH4"/>
    <property type="match status" value="1"/>
</dbReference>
<evidence type="ECO:0000256" key="1">
    <source>
        <dbReference type="ARBA" id="ARBA00022737"/>
    </source>
</evidence>
<dbReference type="InterPro" id="IPR029071">
    <property type="entry name" value="Ubiquitin-like_domsf"/>
</dbReference>
<evidence type="ECO:0000259" key="4">
    <source>
        <dbReference type="PROSITE" id="PS50057"/>
    </source>
</evidence>
<dbReference type="InterPro" id="IPR000299">
    <property type="entry name" value="FERM_domain"/>
</dbReference>
<dbReference type="Pfam" id="PF00373">
    <property type="entry name" value="FERM_M"/>
    <property type="match status" value="1"/>
</dbReference>
<dbReference type="InterPro" id="IPR000857">
    <property type="entry name" value="MyTH4_dom"/>
</dbReference>
<dbReference type="Gene3D" id="1.25.40.530">
    <property type="entry name" value="MyTH4 domain"/>
    <property type="match status" value="1"/>
</dbReference>
<dbReference type="CDD" id="cd14473">
    <property type="entry name" value="FERM_B-lobe"/>
    <property type="match status" value="1"/>
</dbReference>
<evidence type="ECO:0000313" key="8">
    <source>
        <dbReference type="Proteomes" id="UP000015101"/>
    </source>
</evidence>
<dbReference type="InterPro" id="IPR019748">
    <property type="entry name" value="FERM_central"/>
</dbReference>
<sequence>MAIYSHHPLHHHRKSNEFSSGRKTGDDVDGDVGSDNNDDSLMIILWPSLPASTLQRPSSGLSPVYLNIHKSSNDVQWYHSLLKTAALRRNSSSNITSSVSNIQLTPSKFSATSVRQHSDFEKLVHNLLLSTDGHLSSFASAASTSASSSSPATTTRSTTTTTAHALWKDPLLLPSKQPLTHSILTMHNPELEKVARDIFDTILKFMLLPLDSIDMDKKVGLVQSIFELCIRNHQCLKDELYCQLIKQTAHVVSHIQSQQQHHKTLGTLLCGGHHWFLCDSSPTSPLNSTIESSDLKLTSPNSQSESSIQAWQLLAMAIPLFLPARCSIRWLLRTYLQRSSDSKSESGKFASFCERAVERTMKNGPRCHPPSHLEVISVLSHNPYHHSQPISIPIHLPNNSYQVVSFDGSTTILELLKTLNEQLNMRSHTQSGYALFACNSNAQEQLICCHDYKTKICDVLSFLEAKFNMNSKSKHDRNPVKLIYKNRLPYVTLSEHDCFRLYMRHNLQHETSKEMLLCCYQLNEQICSAFMPISWSLAVELAALMAQIEFGDIKISSDVKPAKTSSTSSSSSSSSHLIILAQVIERFFPQHLLSEYSADVKKNRDSMESRLVDSWFKLRGKASSDCVRVYLTVLRRWEFTGAAMMHVKSIRSEGGGVEDVILGVHCDGVCVLHCKTLSIVITFVLPCDLIFIFLQTPFLHRQQKPSSRDYQLDG</sequence>
<dbReference type="OMA" id="YSEMSEC"/>
<dbReference type="CDD" id="cd17094">
    <property type="entry name" value="FERM_F1_Max1_like"/>
    <property type="match status" value="1"/>
</dbReference>
<dbReference type="Gene3D" id="1.20.80.10">
    <property type="match status" value="1"/>
</dbReference>
<evidence type="ECO:0000256" key="3">
    <source>
        <dbReference type="SAM" id="MobiDB-lite"/>
    </source>
</evidence>
<dbReference type="InterPro" id="IPR035963">
    <property type="entry name" value="FERM_2"/>
</dbReference>
<evidence type="ECO:0000313" key="6">
    <source>
        <dbReference type="EMBL" id="ESO12737.1"/>
    </source>
</evidence>
<evidence type="ECO:0000259" key="5">
    <source>
        <dbReference type="PROSITE" id="PS51016"/>
    </source>
</evidence>
<dbReference type="GO" id="GO:0005856">
    <property type="term" value="C:cytoskeleton"/>
    <property type="evidence" value="ECO:0007669"/>
    <property type="project" value="InterPro"/>
</dbReference>
<dbReference type="EnsemblMetazoa" id="HelroT159320">
    <property type="protein sequence ID" value="HelroP159320"/>
    <property type="gene ID" value="HelroG159320"/>
</dbReference>
<gene>
    <name evidence="7" type="primary">20198260</name>
    <name evidence="6" type="ORF">HELRODRAFT_159320</name>
</gene>
<dbReference type="InterPro" id="IPR038185">
    <property type="entry name" value="MyTH4_dom_sf"/>
</dbReference>
<dbReference type="KEGG" id="hro:HELRODRAFT_159320"/>
<dbReference type="HOGENOM" id="CLU_386969_0_0_1"/>
<reference evidence="8" key="1">
    <citation type="submission" date="2012-12" db="EMBL/GenBank/DDBJ databases">
        <authorList>
            <person name="Hellsten U."/>
            <person name="Grimwood J."/>
            <person name="Chapman J.A."/>
            <person name="Shapiro H."/>
            <person name="Aerts A."/>
            <person name="Otillar R.P."/>
            <person name="Terry A.Y."/>
            <person name="Boore J.L."/>
            <person name="Simakov O."/>
            <person name="Marletaz F."/>
            <person name="Cho S.-J."/>
            <person name="Edsinger-Gonzales E."/>
            <person name="Havlak P."/>
            <person name="Kuo D.-H."/>
            <person name="Larsson T."/>
            <person name="Lv J."/>
            <person name="Arendt D."/>
            <person name="Savage R."/>
            <person name="Osoegawa K."/>
            <person name="de Jong P."/>
            <person name="Lindberg D.R."/>
            <person name="Seaver E.C."/>
            <person name="Weisblat D.A."/>
            <person name="Putnam N.H."/>
            <person name="Grigoriev I.V."/>
            <person name="Rokhsar D.S."/>
        </authorList>
    </citation>
    <scope>NUCLEOTIDE SEQUENCE</scope>
</reference>
<proteinExistence type="predicted"/>
<dbReference type="Pfam" id="PF21989">
    <property type="entry name" value="RA_2"/>
    <property type="match status" value="1"/>
</dbReference>
<feature type="domain" description="FERM" evidence="4">
    <location>
        <begin position="390"/>
        <end position="714"/>
    </location>
</feature>
<dbReference type="eggNOG" id="KOG0248">
    <property type="taxonomic scope" value="Eukaryota"/>
</dbReference>
<reference evidence="6 8" key="2">
    <citation type="journal article" date="2013" name="Nature">
        <title>Insights into bilaterian evolution from three spiralian genomes.</title>
        <authorList>
            <person name="Simakov O."/>
            <person name="Marletaz F."/>
            <person name="Cho S.J."/>
            <person name="Edsinger-Gonzales E."/>
            <person name="Havlak P."/>
            <person name="Hellsten U."/>
            <person name="Kuo D.H."/>
            <person name="Larsson T."/>
            <person name="Lv J."/>
            <person name="Arendt D."/>
            <person name="Savage R."/>
            <person name="Osoegawa K."/>
            <person name="de Jong P."/>
            <person name="Grimwood J."/>
            <person name="Chapman J.A."/>
            <person name="Shapiro H."/>
            <person name="Aerts A."/>
            <person name="Otillar R.P."/>
            <person name="Terry A.Y."/>
            <person name="Boore J.L."/>
            <person name="Grigoriev I.V."/>
            <person name="Lindberg D.R."/>
            <person name="Seaver E.C."/>
            <person name="Weisblat D.A."/>
            <person name="Putnam N.H."/>
            <person name="Rokhsar D.S."/>
        </authorList>
    </citation>
    <scope>NUCLEOTIDE SEQUENCE</scope>
</reference>
<keyword evidence="8" id="KW-1185">Reference proteome</keyword>
<name>T1ENW0_HELRO</name>
<dbReference type="EMBL" id="AMQM01000223">
    <property type="status" value="NOT_ANNOTATED_CDS"/>
    <property type="molecule type" value="Genomic_DNA"/>
</dbReference>
<dbReference type="SMART" id="SM00295">
    <property type="entry name" value="B41"/>
    <property type="match status" value="1"/>
</dbReference>
<feature type="domain" description="MyTH4" evidence="5">
    <location>
        <begin position="174"/>
        <end position="379"/>
    </location>
</feature>
<organism evidence="7 8">
    <name type="scientific">Helobdella robusta</name>
    <name type="common">Californian leech</name>
    <dbReference type="NCBI Taxonomy" id="6412"/>
    <lineage>
        <taxon>Eukaryota</taxon>
        <taxon>Metazoa</taxon>
        <taxon>Spiralia</taxon>
        <taxon>Lophotrochozoa</taxon>
        <taxon>Annelida</taxon>
        <taxon>Clitellata</taxon>
        <taxon>Hirudinea</taxon>
        <taxon>Rhynchobdellida</taxon>
        <taxon>Glossiphoniidae</taxon>
        <taxon>Helobdella</taxon>
    </lineage>
</organism>
<dbReference type="PROSITE" id="PS51016">
    <property type="entry name" value="MYTH4"/>
    <property type="match status" value="1"/>
</dbReference>
<dbReference type="RefSeq" id="XP_009009457.1">
    <property type="nucleotide sequence ID" value="XM_009011209.1"/>
</dbReference>
<dbReference type="InterPro" id="IPR014352">
    <property type="entry name" value="FERM/acyl-CoA-bd_prot_sf"/>
</dbReference>
<dbReference type="GeneID" id="20198260"/>
<keyword evidence="2" id="KW-0175">Coiled coil</keyword>
<dbReference type="Gene3D" id="3.10.20.90">
    <property type="entry name" value="Phosphatidylinositol 3-kinase Catalytic Subunit, Chain A, domain 1"/>
    <property type="match status" value="1"/>
</dbReference>
<dbReference type="SMART" id="SM00139">
    <property type="entry name" value="MyTH4"/>
    <property type="match status" value="1"/>
</dbReference>
<dbReference type="SUPFAM" id="SSF54236">
    <property type="entry name" value="Ubiquitin-like"/>
    <property type="match status" value="1"/>
</dbReference>
<dbReference type="OrthoDB" id="6285196at2759"/>
<protein>
    <recommendedName>
        <fullName evidence="9">FERM domain-containing protein</fullName>
    </recommendedName>
</protein>
<feature type="region of interest" description="Disordered" evidence="3">
    <location>
        <begin position="1"/>
        <end position="34"/>
    </location>
</feature>
<reference evidence="7" key="3">
    <citation type="submission" date="2015-06" db="UniProtKB">
        <authorList>
            <consortium name="EnsemblMetazoa"/>
        </authorList>
    </citation>
    <scope>IDENTIFICATION</scope>
</reference>
<evidence type="ECO:0008006" key="9">
    <source>
        <dbReference type="Google" id="ProtNLM"/>
    </source>
</evidence>